<evidence type="ECO:0000313" key="2">
    <source>
        <dbReference type="EMBL" id="KAF9744382.1"/>
    </source>
</evidence>
<dbReference type="AlphaFoldDB" id="A0A8H7K945"/>
<sequence length="133" mass="14512">MQTYLCSRDDPISALLLRAESIVWFPRIPRVTENQHLPTVNNVAIGNRHPLPATEVDNDLRSIGAWSDGVEANIRAAEAAATRAARYAIQSSQSSIGSFLTDSTSFPVVSAESPTTVERPIPPEESFFNETSI</sequence>
<gene>
    <name evidence="2" type="ORF">IM811_005163</name>
</gene>
<proteinExistence type="predicted"/>
<dbReference type="Proteomes" id="UP000616885">
    <property type="component" value="Unassembled WGS sequence"/>
</dbReference>
<accession>A0A8H7K945</accession>
<protein>
    <submittedName>
        <fullName evidence="2">Uncharacterized protein</fullName>
    </submittedName>
</protein>
<evidence type="ECO:0000256" key="1">
    <source>
        <dbReference type="SAM" id="MobiDB-lite"/>
    </source>
</evidence>
<organism evidence="2 3">
    <name type="scientific">Bionectria ochroleuca</name>
    <name type="common">Gliocladium roseum</name>
    <dbReference type="NCBI Taxonomy" id="29856"/>
    <lineage>
        <taxon>Eukaryota</taxon>
        <taxon>Fungi</taxon>
        <taxon>Dikarya</taxon>
        <taxon>Ascomycota</taxon>
        <taxon>Pezizomycotina</taxon>
        <taxon>Sordariomycetes</taxon>
        <taxon>Hypocreomycetidae</taxon>
        <taxon>Hypocreales</taxon>
        <taxon>Bionectriaceae</taxon>
        <taxon>Clonostachys</taxon>
    </lineage>
</organism>
<comment type="caution">
    <text evidence="2">The sequence shown here is derived from an EMBL/GenBank/DDBJ whole genome shotgun (WGS) entry which is preliminary data.</text>
</comment>
<name>A0A8H7K945_BIOOC</name>
<dbReference type="EMBL" id="JADCTT010000014">
    <property type="protein sequence ID" value="KAF9744382.1"/>
    <property type="molecule type" value="Genomic_DNA"/>
</dbReference>
<evidence type="ECO:0000313" key="3">
    <source>
        <dbReference type="Proteomes" id="UP000616885"/>
    </source>
</evidence>
<feature type="region of interest" description="Disordered" evidence="1">
    <location>
        <begin position="111"/>
        <end position="133"/>
    </location>
</feature>
<reference evidence="2" key="1">
    <citation type="submission" date="2020-10" db="EMBL/GenBank/DDBJ databases">
        <title>High-Quality Genome Resource of Clonostachys rosea strain S41 by Oxford Nanopore Long-Read Sequencing.</title>
        <authorList>
            <person name="Wang H."/>
        </authorList>
    </citation>
    <scope>NUCLEOTIDE SEQUENCE</scope>
    <source>
        <strain evidence="2">S41</strain>
    </source>
</reference>